<organism evidence="7 8">
    <name type="scientific">Triparma columacea</name>
    <dbReference type="NCBI Taxonomy" id="722753"/>
    <lineage>
        <taxon>Eukaryota</taxon>
        <taxon>Sar</taxon>
        <taxon>Stramenopiles</taxon>
        <taxon>Ochrophyta</taxon>
        <taxon>Bolidophyceae</taxon>
        <taxon>Parmales</taxon>
        <taxon>Triparmaceae</taxon>
        <taxon>Triparma</taxon>
    </lineage>
</organism>
<dbReference type="Pfam" id="PF05495">
    <property type="entry name" value="zf-CHY"/>
    <property type="match status" value="1"/>
</dbReference>
<feature type="region of interest" description="Disordered" evidence="5">
    <location>
        <begin position="122"/>
        <end position="185"/>
    </location>
</feature>
<dbReference type="SUPFAM" id="SSF161219">
    <property type="entry name" value="CHY zinc finger-like"/>
    <property type="match status" value="1"/>
</dbReference>
<evidence type="ECO:0000313" key="7">
    <source>
        <dbReference type="EMBL" id="GMI42788.1"/>
    </source>
</evidence>
<comment type="caution">
    <text evidence="7">The sequence shown here is derived from an EMBL/GenBank/DDBJ whole genome shotgun (WGS) entry which is preliminary data.</text>
</comment>
<accession>A0A9W7LB16</accession>
<feature type="compositionally biased region" description="Basic residues" evidence="5">
    <location>
        <begin position="146"/>
        <end position="160"/>
    </location>
</feature>
<keyword evidence="1" id="KW-0479">Metal-binding</keyword>
<evidence type="ECO:0000256" key="1">
    <source>
        <dbReference type="ARBA" id="ARBA00022723"/>
    </source>
</evidence>
<name>A0A9W7LB16_9STRA</name>
<evidence type="ECO:0000256" key="2">
    <source>
        <dbReference type="ARBA" id="ARBA00022771"/>
    </source>
</evidence>
<dbReference type="AlphaFoldDB" id="A0A9W7LB16"/>
<dbReference type="OrthoDB" id="411372at2759"/>
<sequence length="185" mass="20107">MCKHILNASVSIRAPCCLKWFECHECHDEHMDHCMAASPILTLACLSCNMLFKKDLSIFGDQDEVCPHCGNRYIKEGETNEGVLFNQGMDEIVDMLDFAMGTEKGIKSTSDMALIGTLAEDEESVTSNMSNGDQGRAAAMEERKNKLMKLKKRKKSKAKAKGADEGKEGGGGGVIPPPVIPPPSS</sequence>
<dbReference type="PANTHER" id="PTHR28082:SF2">
    <property type="entry name" value="CHY-TYPE DOMAIN-CONTAINING PROTEIN"/>
    <property type="match status" value="1"/>
</dbReference>
<evidence type="ECO:0000256" key="3">
    <source>
        <dbReference type="ARBA" id="ARBA00022833"/>
    </source>
</evidence>
<reference evidence="8" key="1">
    <citation type="journal article" date="2023" name="Commun. Biol.">
        <title>Genome analysis of Parmales, the sister group of diatoms, reveals the evolutionary specialization of diatoms from phago-mixotrophs to photoautotrophs.</title>
        <authorList>
            <person name="Ban H."/>
            <person name="Sato S."/>
            <person name="Yoshikawa S."/>
            <person name="Yamada K."/>
            <person name="Nakamura Y."/>
            <person name="Ichinomiya M."/>
            <person name="Sato N."/>
            <person name="Blanc-Mathieu R."/>
            <person name="Endo H."/>
            <person name="Kuwata A."/>
            <person name="Ogata H."/>
        </authorList>
    </citation>
    <scope>NUCLEOTIDE SEQUENCE [LARGE SCALE GENOMIC DNA]</scope>
</reference>
<keyword evidence="3" id="KW-0862">Zinc</keyword>
<feature type="domain" description="CHY-type" evidence="6">
    <location>
        <begin position="1"/>
        <end position="71"/>
    </location>
</feature>
<dbReference type="InterPro" id="IPR037274">
    <property type="entry name" value="Znf_CHY_sf"/>
</dbReference>
<keyword evidence="8" id="KW-1185">Reference proteome</keyword>
<dbReference type="InterPro" id="IPR008913">
    <property type="entry name" value="Znf_CHY"/>
</dbReference>
<keyword evidence="2 4" id="KW-0863">Zinc-finger</keyword>
<evidence type="ECO:0000256" key="4">
    <source>
        <dbReference type="PROSITE-ProRule" id="PRU00601"/>
    </source>
</evidence>
<dbReference type="GO" id="GO:0005758">
    <property type="term" value="C:mitochondrial intermembrane space"/>
    <property type="evidence" value="ECO:0007669"/>
    <property type="project" value="TreeGrafter"/>
</dbReference>
<dbReference type="GO" id="GO:0008270">
    <property type="term" value="F:zinc ion binding"/>
    <property type="evidence" value="ECO:0007669"/>
    <property type="project" value="UniProtKB-KW"/>
</dbReference>
<evidence type="ECO:0000313" key="8">
    <source>
        <dbReference type="Proteomes" id="UP001165065"/>
    </source>
</evidence>
<dbReference type="InterPro" id="IPR052604">
    <property type="entry name" value="Mito_Tim_assembly_helper"/>
</dbReference>
<dbReference type="PANTHER" id="PTHR28082">
    <property type="entry name" value="ZINC FINGER PROTEIN"/>
    <property type="match status" value="1"/>
</dbReference>
<dbReference type="PROSITE" id="PS51266">
    <property type="entry name" value="ZF_CHY"/>
    <property type="match status" value="1"/>
</dbReference>
<gene>
    <name evidence="7" type="ORF">TrCOL_g3826</name>
</gene>
<evidence type="ECO:0000256" key="5">
    <source>
        <dbReference type="SAM" id="MobiDB-lite"/>
    </source>
</evidence>
<dbReference type="EMBL" id="BRYA01000181">
    <property type="protein sequence ID" value="GMI42788.1"/>
    <property type="molecule type" value="Genomic_DNA"/>
</dbReference>
<proteinExistence type="predicted"/>
<dbReference type="GO" id="GO:0045041">
    <property type="term" value="P:protein import into mitochondrial intermembrane space"/>
    <property type="evidence" value="ECO:0007669"/>
    <property type="project" value="TreeGrafter"/>
</dbReference>
<evidence type="ECO:0000259" key="6">
    <source>
        <dbReference type="PROSITE" id="PS51266"/>
    </source>
</evidence>
<feature type="compositionally biased region" description="Pro residues" evidence="5">
    <location>
        <begin position="175"/>
        <end position="185"/>
    </location>
</feature>
<protein>
    <recommendedName>
        <fullName evidence="6">CHY-type domain-containing protein</fullName>
    </recommendedName>
</protein>
<dbReference type="Proteomes" id="UP001165065">
    <property type="component" value="Unassembled WGS sequence"/>
</dbReference>